<dbReference type="EMBL" id="CADIKL010000049">
    <property type="protein sequence ID" value="CAB3806274.1"/>
    <property type="molecule type" value="Genomic_DNA"/>
</dbReference>
<gene>
    <name evidence="1" type="ORF">LMG28688_06321</name>
</gene>
<proteinExistence type="predicted"/>
<organism evidence="1 2">
    <name type="scientific">Paraburkholderia caffeinitolerans</name>
    <dbReference type="NCBI Taxonomy" id="1723730"/>
    <lineage>
        <taxon>Bacteria</taxon>
        <taxon>Pseudomonadati</taxon>
        <taxon>Pseudomonadota</taxon>
        <taxon>Betaproteobacteria</taxon>
        <taxon>Burkholderiales</taxon>
        <taxon>Burkholderiaceae</taxon>
        <taxon>Paraburkholderia</taxon>
    </lineage>
</organism>
<keyword evidence="2" id="KW-1185">Reference proteome</keyword>
<reference evidence="1 2" key="1">
    <citation type="submission" date="2020-04" db="EMBL/GenBank/DDBJ databases">
        <authorList>
            <person name="De Canck E."/>
        </authorList>
    </citation>
    <scope>NUCLEOTIDE SEQUENCE [LARGE SCALE GENOMIC DNA]</scope>
    <source>
        <strain evidence="1 2">LMG 28688</strain>
    </source>
</reference>
<protein>
    <submittedName>
        <fullName evidence="1">Uncharacterized protein</fullName>
    </submittedName>
</protein>
<accession>A0A6J5GWT2</accession>
<dbReference type="AlphaFoldDB" id="A0A6J5GWT2"/>
<dbReference type="Proteomes" id="UP000494119">
    <property type="component" value="Unassembled WGS sequence"/>
</dbReference>
<name>A0A6J5GWT2_9BURK</name>
<sequence length="87" mass="10078">MDRFAHYRGWSIDVAPVLVGTLFRSSAIVERLLDGERFIFSDLGDRSTRDDAHERVLEWTKRWIDNNYRNEPVLANGAQHRVTDCGS</sequence>
<evidence type="ECO:0000313" key="2">
    <source>
        <dbReference type="Proteomes" id="UP000494119"/>
    </source>
</evidence>
<evidence type="ECO:0000313" key="1">
    <source>
        <dbReference type="EMBL" id="CAB3806274.1"/>
    </source>
</evidence>